<proteinExistence type="predicted"/>
<protein>
    <submittedName>
        <fullName evidence="1">Uncharacterized protein</fullName>
    </submittedName>
</protein>
<name>A0A2T7NDJ9_POMCA</name>
<dbReference type="EMBL" id="PZQS01000013">
    <property type="protein sequence ID" value="PVD19248.1"/>
    <property type="molecule type" value="Genomic_DNA"/>
</dbReference>
<accession>A0A2T7NDJ9</accession>
<comment type="caution">
    <text evidence="1">The sequence shown here is derived from an EMBL/GenBank/DDBJ whole genome shotgun (WGS) entry which is preliminary data.</text>
</comment>
<sequence>MEIRVEVDIIKAVEAGQCAWEGAVSTTINSEVTSAVSRLPLGQQAWVLQSIGTVAHQQTGCRRSPVWRADALAATVAAGCVRACLASHPPPATEEKVHVLLRP</sequence>
<dbReference type="AlphaFoldDB" id="A0A2T7NDJ9"/>
<evidence type="ECO:0000313" key="1">
    <source>
        <dbReference type="EMBL" id="PVD19248.1"/>
    </source>
</evidence>
<keyword evidence="2" id="KW-1185">Reference proteome</keyword>
<gene>
    <name evidence="1" type="ORF">C0Q70_19734</name>
</gene>
<reference evidence="1 2" key="1">
    <citation type="submission" date="2018-04" db="EMBL/GenBank/DDBJ databases">
        <title>The genome of golden apple snail Pomacea canaliculata provides insight into stress tolerance and invasive adaptation.</title>
        <authorList>
            <person name="Liu C."/>
            <person name="Liu B."/>
            <person name="Ren Y."/>
            <person name="Zhang Y."/>
            <person name="Wang H."/>
            <person name="Li S."/>
            <person name="Jiang F."/>
            <person name="Yin L."/>
            <person name="Zhang G."/>
            <person name="Qian W."/>
            <person name="Fan W."/>
        </authorList>
    </citation>
    <scope>NUCLEOTIDE SEQUENCE [LARGE SCALE GENOMIC DNA]</scope>
    <source>
        <strain evidence="1">SZHN2017</strain>
        <tissue evidence="1">Muscle</tissue>
    </source>
</reference>
<evidence type="ECO:0000313" key="2">
    <source>
        <dbReference type="Proteomes" id="UP000245119"/>
    </source>
</evidence>
<organism evidence="1 2">
    <name type="scientific">Pomacea canaliculata</name>
    <name type="common">Golden apple snail</name>
    <dbReference type="NCBI Taxonomy" id="400727"/>
    <lineage>
        <taxon>Eukaryota</taxon>
        <taxon>Metazoa</taxon>
        <taxon>Spiralia</taxon>
        <taxon>Lophotrochozoa</taxon>
        <taxon>Mollusca</taxon>
        <taxon>Gastropoda</taxon>
        <taxon>Caenogastropoda</taxon>
        <taxon>Architaenioglossa</taxon>
        <taxon>Ampullarioidea</taxon>
        <taxon>Ampullariidae</taxon>
        <taxon>Pomacea</taxon>
    </lineage>
</organism>
<dbReference type="Proteomes" id="UP000245119">
    <property type="component" value="Linkage Group LG13"/>
</dbReference>